<gene>
    <name evidence="14" type="ORF">EF807_03580</name>
</gene>
<comment type="cofactor">
    <cofactor evidence="1">
        <name>NAD(+)</name>
        <dbReference type="ChEBI" id="CHEBI:57540"/>
    </cofactor>
</comment>
<dbReference type="Pfam" id="PF21571">
    <property type="entry name" value="ArgZ-like_C_1st"/>
    <property type="match status" value="1"/>
</dbReference>
<keyword evidence="4" id="KW-0456">Lyase</keyword>
<dbReference type="Pfam" id="PF21570">
    <property type="entry name" value="ArgZ-like_C_2nd"/>
    <property type="match status" value="1"/>
</dbReference>
<keyword evidence="2" id="KW-0547">Nucleotide-binding</keyword>
<feature type="domain" description="Arginine dihydrolase ArgZ/ArgE-like C-terminal first subdomain" evidence="13">
    <location>
        <begin position="103"/>
        <end position="183"/>
    </location>
</feature>
<evidence type="ECO:0000256" key="2">
    <source>
        <dbReference type="ARBA" id="ARBA00022741"/>
    </source>
</evidence>
<comment type="catalytic activity">
    <reaction evidence="5">
        <text>L-ornithine = L-proline + NH4(+)</text>
        <dbReference type="Rhea" id="RHEA:24368"/>
        <dbReference type="ChEBI" id="CHEBI:28938"/>
        <dbReference type="ChEBI" id="CHEBI:46911"/>
        <dbReference type="ChEBI" id="CHEBI:60039"/>
        <dbReference type="EC" id="4.3.1.12"/>
    </reaction>
</comment>
<keyword evidence="3" id="KW-0520">NAD</keyword>
<feature type="domain" description="LOR/SDH bifunctional enzyme conserved" evidence="11">
    <location>
        <begin position="5"/>
        <end position="102"/>
    </location>
</feature>
<evidence type="ECO:0000259" key="13">
    <source>
        <dbReference type="Pfam" id="PF21571"/>
    </source>
</evidence>
<evidence type="ECO:0000256" key="10">
    <source>
        <dbReference type="ARBA" id="ARBA00081581"/>
    </source>
</evidence>
<comment type="function">
    <text evidence="6">Catalyzes the conversion of ornithine to proline, with the release of ammonia.</text>
</comment>
<dbReference type="Proteomes" id="UP000320766">
    <property type="component" value="Unassembled WGS sequence"/>
</dbReference>
<feature type="domain" description="Arginine dihydrolase ArgZ/ArgE-like C-terminal second subdomain" evidence="12">
    <location>
        <begin position="184"/>
        <end position="396"/>
    </location>
</feature>
<name>A0A520KX64_9EURY</name>
<dbReference type="NCBIfam" id="TIGR00300">
    <property type="entry name" value="TIGR00300 family protein"/>
    <property type="match status" value="1"/>
</dbReference>
<protein>
    <recommendedName>
        <fullName evidence="9">Ornithine cyclodeaminase</fullName>
        <ecNumber evidence="8">4.3.1.12</ecNumber>
    </recommendedName>
    <alternativeName>
        <fullName evidence="10">Archaeal ornithine cyclodeaminase</fullName>
    </alternativeName>
</protein>
<evidence type="ECO:0000313" key="15">
    <source>
        <dbReference type="Proteomes" id="UP000320766"/>
    </source>
</evidence>
<evidence type="ECO:0000256" key="9">
    <source>
        <dbReference type="ARBA" id="ARBA00072993"/>
    </source>
</evidence>
<dbReference type="Gene3D" id="2.40.420.10">
    <property type="entry name" value="conserved putative lor/sdh protein from methanococcus maripaludis s2 domain"/>
    <property type="match status" value="1"/>
</dbReference>
<proteinExistence type="inferred from homology"/>
<evidence type="ECO:0000256" key="8">
    <source>
        <dbReference type="ARBA" id="ARBA00066346"/>
    </source>
</evidence>
<sequence>MEISEIELKGHIIDSGILTKVFDMIMDLNGDFDIREFDIGKDKTDHSYARILVKSKDKEDLEDILTAVHKLGATLPEMDNIEFKEAKRDKVVPREFYSTTNHQTYVRMNGGWVKVEDIGMDCLIVVAGNRAICKPIGDIKKGDKVIVGRKGIKVVPPERPRERSSFEFMTGKASSERPNASTIKKIAREIMMTKRDGGKMAVVGGPAIVHTGASDALAEMVRRGYVDLLLAGNALAVHDVENSLYGTSLGMEIKSGEGTVGGNKNHIYAISEILRAGSIRNAVEKGILRSGIMYECIKNDVPYVLAGSIRDDGPLPDTISDSMTAKKIMREKLKCIDMVIMMATMLHSIAVGNLLPSHVKTVNIDINPLTITKLIDRGSAQTIGIVTDVGSFLPLLASELKGVGNSS</sequence>
<dbReference type="EC" id="4.3.1.12" evidence="8"/>
<evidence type="ECO:0000256" key="4">
    <source>
        <dbReference type="ARBA" id="ARBA00023239"/>
    </source>
</evidence>
<organism evidence="14 15">
    <name type="scientific">Candidatus Methanolliviera hydrocarbonicum</name>
    <dbReference type="NCBI Taxonomy" id="2491085"/>
    <lineage>
        <taxon>Archaea</taxon>
        <taxon>Methanobacteriati</taxon>
        <taxon>Methanobacteriota</taxon>
        <taxon>Candidatus Methanoliparia</taxon>
        <taxon>Candidatus Methanoliparales</taxon>
        <taxon>Candidatus Methanollivieraceae</taxon>
        <taxon>Candidatus Methanolliviera</taxon>
    </lineage>
</organism>
<comment type="caution">
    <text evidence="14">The sequence shown here is derived from an EMBL/GenBank/DDBJ whole genome shotgun (WGS) entry which is preliminary data.</text>
</comment>
<evidence type="ECO:0000259" key="11">
    <source>
        <dbReference type="Pfam" id="PF04455"/>
    </source>
</evidence>
<dbReference type="Gene3D" id="3.40.50.10690">
    <property type="entry name" value="putative lor/sdh protein like domains"/>
    <property type="match status" value="1"/>
</dbReference>
<evidence type="ECO:0000313" key="14">
    <source>
        <dbReference type="EMBL" id="RZN70177.1"/>
    </source>
</evidence>
<dbReference type="InterPro" id="IPR007545">
    <property type="entry name" value="LOR/SDH_bifunc_enz_cons_dom"/>
</dbReference>
<dbReference type="EMBL" id="RXIL01000060">
    <property type="protein sequence ID" value="RZN70177.1"/>
    <property type="molecule type" value="Genomic_DNA"/>
</dbReference>
<dbReference type="GO" id="GO:0000166">
    <property type="term" value="F:nucleotide binding"/>
    <property type="evidence" value="ECO:0007669"/>
    <property type="project" value="UniProtKB-KW"/>
</dbReference>
<evidence type="ECO:0000256" key="5">
    <source>
        <dbReference type="ARBA" id="ARBA00052109"/>
    </source>
</evidence>
<evidence type="ECO:0000256" key="6">
    <source>
        <dbReference type="ARBA" id="ARBA00056756"/>
    </source>
</evidence>
<comment type="similarity">
    <text evidence="7">Belongs to the AgrE/ArgZ ornithine cyclodeaminase family.</text>
</comment>
<evidence type="ECO:0000256" key="3">
    <source>
        <dbReference type="ARBA" id="ARBA00023027"/>
    </source>
</evidence>
<dbReference type="Pfam" id="PF04455">
    <property type="entry name" value="Saccharop_dh_N"/>
    <property type="match status" value="1"/>
</dbReference>
<reference evidence="14 15" key="1">
    <citation type="journal article" date="2019" name="Nat. Microbiol.">
        <title>Wide diversity of methane and short-chain alkane metabolisms in uncultured archaea.</title>
        <authorList>
            <person name="Borrel G."/>
            <person name="Adam P.S."/>
            <person name="McKay L.J."/>
            <person name="Chen L.X."/>
            <person name="Sierra-Garcia I.N."/>
            <person name="Sieber C.M."/>
            <person name="Letourneur Q."/>
            <person name="Ghozlane A."/>
            <person name="Andersen G.L."/>
            <person name="Li W.J."/>
            <person name="Hallam S.J."/>
            <person name="Muyzer G."/>
            <person name="de Oliveira V.M."/>
            <person name="Inskeep W.P."/>
            <person name="Banfield J.F."/>
            <person name="Gribaldo S."/>
        </authorList>
    </citation>
    <scope>NUCLEOTIDE SEQUENCE [LARGE SCALE GENOMIC DNA]</scope>
    <source>
        <strain evidence="14">NM1b</strain>
    </source>
</reference>
<dbReference type="InterPro" id="IPR048964">
    <property type="entry name" value="ArgZ/ArgE-like_C_1st"/>
</dbReference>
<dbReference type="GO" id="GO:0008473">
    <property type="term" value="F:ornithine cyclodeaminase activity"/>
    <property type="evidence" value="ECO:0007669"/>
    <property type="project" value="UniProtKB-EC"/>
</dbReference>
<evidence type="ECO:0000256" key="1">
    <source>
        <dbReference type="ARBA" id="ARBA00001911"/>
    </source>
</evidence>
<accession>A0A520KX64</accession>
<dbReference type="AlphaFoldDB" id="A0A520KX64"/>
<evidence type="ECO:0000256" key="7">
    <source>
        <dbReference type="ARBA" id="ARBA00061348"/>
    </source>
</evidence>
<dbReference type="InterPro" id="IPR048963">
    <property type="entry name" value="ArgZ/ArgE-like_C_2nd"/>
</dbReference>
<dbReference type="InterPro" id="IPR005239">
    <property type="entry name" value="ArgZ/ArgE-like"/>
</dbReference>
<dbReference type="CDD" id="cd12144">
    <property type="entry name" value="SDH_N_domain"/>
    <property type="match status" value="1"/>
</dbReference>
<evidence type="ECO:0000259" key="12">
    <source>
        <dbReference type="Pfam" id="PF21570"/>
    </source>
</evidence>